<keyword evidence="7 8" id="KW-0472">Membrane</keyword>
<feature type="transmembrane region" description="Helical" evidence="8">
    <location>
        <begin position="209"/>
        <end position="230"/>
    </location>
</feature>
<evidence type="ECO:0000256" key="2">
    <source>
        <dbReference type="ARBA" id="ARBA00007935"/>
    </source>
</evidence>
<evidence type="ECO:0000256" key="7">
    <source>
        <dbReference type="ARBA" id="ARBA00023136"/>
    </source>
</evidence>
<feature type="transmembrane region" description="Helical" evidence="8">
    <location>
        <begin position="167"/>
        <end position="188"/>
    </location>
</feature>
<evidence type="ECO:0000313" key="9">
    <source>
        <dbReference type="EMBL" id="STD12552.1"/>
    </source>
</evidence>
<feature type="transmembrane region" description="Helical" evidence="8">
    <location>
        <begin position="295"/>
        <end position="319"/>
    </location>
</feature>
<name>A0AA46H118_9MICO</name>
<accession>A0AA46H118</accession>
<dbReference type="Gene3D" id="1.10.3470.10">
    <property type="entry name" value="ABC transporter involved in vitamin B12 uptake, BtuC"/>
    <property type="match status" value="1"/>
</dbReference>
<dbReference type="InterPro" id="IPR000522">
    <property type="entry name" value="ABC_transptr_permease_BtuC"/>
</dbReference>
<protein>
    <submittedName>
        <fullName evidence="9">Probable siderophore transport system permease protein yfiZ</fullName>
    </submittedName>
</protein>
<comment type="similarity">
    <text evidence="2">Belongs to the binding-protein-dependent transport system permease family. FecCD subfamily.</text>
</comment>
<keyword evidence="4" id="KW-1003">Cell membrane</keyword>
<comment type="caution">
    <text evidence="9">The sequence shown here is derived from an EMBL/GenBank/DDBJ whole genome shotgun (WGS) entry which is preliminary data.</text>
</comment>
<dbReference type="GO" id="GO:0033214">
    <property type="term" value="P:siderophore-iron import into cell"/>
    <property type="evidence" value="ECO:0007669"/>
    <property type="project" value="TreeGrafter"/>
</dbReference>
<sequence length="351" mass="35717">MPNCIHKLNKGSLTYVMQWSGSRLTGAALLVVGVLCAVVFSIFVGTRPTTIGEILTALGRPWDASTDIGAIVWSQRLPRTLLGLAVGASMALAGALIQGHTRNPLADPGILGISQGAAFAVVLGVFVFGATSTDVLVWFALLGAIFAAVTVFAISSIGTGAASPLTLVLVGAATTALFNALTTTIILRDQAGLNELRQWNTGSLTGRDLSVLAAVAPFLLVGAALAFLSAPTLNVLGAGDDIASSLGVNVPVARLLGLTGVTLLAGAATAAAGPIVFVGLVVPHAVRLLVGTNQCWIMPMSALAGALLMVLADVFGRILTRPSEIPGGIVIAFIGVPVFLALVRRRSVATT</sequence>
<dbReference type="PANTHER" id="PTHR30472:SF1">
    <property type="entry name" value="FE(3+) DICITRATE TRANSPORT SYSTEM PERMEASE PROTEIN FECC-RELATED"/>
    <property type="match status" value="1"/>
</dbReference>
<feature type="transmembrane region" description="Helical" evidence="8">
    <location>
        <begin position="24"/>
        <end position="44"/>
    </location>
</feature>
<feature type="transmembrane region" description="Helical" evidence="8">
    <location>
        <begin position="255"/>
        <end position="283"/>
    </location>
</feature>
<keyword evidence="3" id="KW-0813">Transport</keyword>
<feature type="transmembrane region" description="Helical" evidence="8">
    <location>
        <begin position="135"/>
        <end position="155"/>
    </location>
</feature>
<feature type="transmembrane region" description="Helical" evidence="8">
    <location>
        <begin position="109"/>
        <end position="128"/>
    </location>
</feature>
<gene>
    <name evidence="9" type="primary">yfiZ</name>
    <name evidence="9" type="ORF">NCTC7915_01797</name>
</gene>
<proteinExistence type="inferred from homology"/>
<dbReference type="PANTHER" id="PTHR30472">
    <property type="entry name" value="FERRIC ENTEROBACTIN TRANSPORT SYSTEM PERMEASE PROTEIN"/>
    <property type="match status" value="1"/>
</dbReference>
<dbReference type="GO" id="GO:0022857">
    <property type="term" value="F:transmembrane transporter activity"/>
    <property type="evidence" value="ECO:0007669"/>
    <property type="project" value="InterPro"/>
</dbReference>
<evidence type="ECO:0000256" key="1">
    <source>
        <dbReference type="ARBA" id="ARBA00004651"/>
    </source>
</evidence>
<evidence type="ECO:0000256" key="8">
    <source>
        <dbReference type="SAM" id="Phobius"/>
    </source>
</evidence>
<dbReference type="InterPro" id="IPR037294">
    <property type="entry name" value="ABC_BtuC-like"/>
</dbReference>
<dbReference type="EMBL" id="UFYA01000001">
    <property type="protein sequence ID" value="STD12552.1"/>
    <property type="molecule type" value="Genomic_DNA"/>
</dbReference>
<organism evidence="9 10">
    <name type="scientific">Dermatophilus congolensis</name>
    <dbReference type="NCBI Taxonomy" id="1863"/>
    <lineage>
        <taxon>Bacteria</taxon>
        <taxon>Bacillati</taxon>
        <taxon>Actinomycetota</taxon>
        <taxon>Actinomycetes</taxon>
        <taxon>Micrococcales</taxon>
        <taxon>Dermatophilaceae</taxon>
        <taxon>Dermatophilus</taxon>
    </lineage>
</organism>
<comment type="subcellular location">
    <subcellularLocation>
        <location evidence="1">Cell membrane</location>
        <topology evidence="1">Multi-pass membrane protein</topology>
    </subcellularLocation>
</comment>
<evidence type="ECO:0000256" key="6">
    <source>
        <dbReference type="ARBA" id="ARBA00022989"/>
    </source>
</evidence>
<evidence type="ECO:0000313" key="10">
    <source>
        <dbReference type="Proteomes" id="UP000254118"/>
    </source>
</evidence>
<dbReference type="FunFam" id="1.10.3470.10:FF:000001">
    <property type="entry name" value="Vitamin B12 ABC transporter permease BtuC"/>
    <property type="match status" value="1"/>
</dbReference>
<keyword evidence="6 8" id="KW-1133">Transmembrane helix</keyword>
<dbReference type="SUPFAM" id="SSF81345">
    <property type="entry name" value="ABC transporter involved in vitamin B12 uptake, BtuC"/>
    <property type="match status" value="1"/>
</dbReference>
<dbReference type="Proteomes" id="UP000254118">
    <property type="component" value="Unassembled WGS sequence"/>
</dbReference>
<evidence type="ECO:0000256" key="5">
    <source>
        <dbReference type="ARBA" id="ARBA00022692"/>
    </source>
</evidence>
<evidence type="ECO:0000256" key="4">
    <source>
        <dbReference type="ARBA" id="ARBA00022475"/>
    </source>
</evidence>
<dbReference type="AlphaFoldDB" id="A0AA46H118"/>
<reference evidence="9 10" key="1">
    <citation type="submission" date="2018-06" db="EMBL/GenBank/DDBJ databases">
        <authorList>
            <consortium name="Pathogen Informatics"/>
            <person name="Doyle S."/>
        </authorList>
    </citation>
    <scope>NUCLEOTIDE SEQUENCE [LARGE SCALE GENOMIC DNA]</scope>
    <source>
        <strain evidence="9 10">NCTC7915</strain>
    </source>
</reference>
<dbReference type="GO" id="GO:0005886">
    <property type="term" value="C:plasma membrane"/>
    <property type="evidence" value="ECO:0007669"/>
    <property type="project" value="UniProtKB-SubCell"/>
</dbReference>
<evidence type="ECO:0000256" key="3">
    <source>
        <dbReference type="ARBA" id="ARBA00022448"/>
    </source>
</evidence>
<dbReference type="CDD" id="cd06550">
    <property type="entry name" value="TM_ABC_iron-siderophores_like"/>
    <property type="match status" value="1"/>
</dbReference>
<feature type="transmembrane region" description="Helical" evidence="8">
    <location>
        <begin position="325"/>
        <end position="343"/>
    </location>
</feature>
<keyword evidence="5 8" id="KW-0812">Transmembrane</keyword>
<dbReference type="Pfam" id="PF01032">
    <property type="entry name" value="FecCD"/>
    <property type="match status" value="1"/>
</dbReference>
<feature type="transmembrane region" description="Helical" evidence="8">
    <location>
        <begin position="80"/>
        <end position="97"/>
    </location>
</feature>